<reference evidence="2 3" key="1">
    <citation type="submission" date="2019-11" db="EMBL/GenBank/DDBJ databases">
        <authorList>
            <person name="Jiang L.-Q."/>
        </authorList>
    </citation>
    <scope>NUCLEOTIDE SEQUENCE [LARGE SCALE GENOMIC DNA]</scope>
    <source>
        <strain evidence="2 3">YIM 132087</strain>
    </source>
</reference>
<sequence>MTVHRFPIVRLQVQTEPLKVGRAPLRRYDPTPIESVPRLEISERGVIGLGRGLGRLVDVHHQDHERTRDARGNGGVTVMGTGDYVALRERYGEHLVEGIAGETILVDAPDGLAGLPVPESISVVTAAGSLPLVQVRVADPCVEFARFCLGLEPSPVVGDDIRAALVDLDNGARGYRAAAAPVDGPVVVALGDTVVIDLPD</sequence>
<protein>
    <recommendedName>
        <fullName evidence="1">MOSC domain-containing protein</fullName>
    </recommendedName>
</protein>
<proteinExistence type="predicted"/>
<dbReference type="RefSeq" id="WP_154769250.1">
    <property type="nucleotide sequence ID" value="NZ_WLYK01000005.1"/>
</dbReference>
<evidence type="ECO:0000313" key="3">
    <source>
        <dbReference type="Proteomes" id="UP000460221"/>
    </source>
</evidence>
<evidence type="ECO:0000259" key="1">
    <source>
        <dbReference type="PROSITE" id="PS51340"/>
    </source>
</evidence>
<dbReference type="EMBL" id="WLYK01000005">
    <property type="protein sequence ID" value="MTD15312.1"/>
    <property type="molecule type" value="Genomic_DNA"/>
</dbReference>
<name>A0A7K1FMD3_9ACTN</name>
<organism evidence="2 3">
    <name type="scientific">Nakamurella alba</name>
    <dbReference type="NCBI Taxonomy" id="2665158"/>
    <lineage>
        <taxon>Bacteria</taxon>
        <taxon>Bacillati</taxon>
        <taxon>Actinomycetota</taxon>
        <taxon>Actinomycetes</taxon>
        <taxon>Nakamurellales</taxon>
        <taxon>Nakamurellaceae</taxon>
        <taxon>Nakamurella</taxon>
    </lineage>
</organism>
<evidence type="ECO:0000313" key="2">
    <source>
        <dbReference type="EMBL" id="MTD15312.1"/>
    </source>
</evidence>
<dbReference type="PROSITE" id="PS51340">
    <property type="entry name" value="MOSC"/>
    <property type="match status" value="1"/>
</dbReference>
<dbReference type="GO" id="GO:0030151">
    <property type="term" value="F:molybdenum ion binding"/>
    <property type="evidence" value="ECO:0007669"/>
    <property type="project" value="InterPro"/>
</dbReference>
<dbReference type="AlphaFoldDB" id="A0A7K1FMD3"/>
<dbReference type="GO" id="GO:0003824">
    <property type="term" value="F:catalytic activity"/>
    <property type="evidence" value="ECO:0007669"/>
    <property type="project" value="InterPro"/>
</dbReference>
<comment type="caution">
    <text evidence="2">The sequence shown here is derived from an EMBL/GenBank/DDBJ whole genome shotgun (WGS) entry which is preliminary data.</text>
</comment>
<accession>A0A7K1FMD3</accession>
<gene>
    <name evidence="2" type="ORF">GIS00_15320</name>
</gene>
<dbReference type="InterPro" id="IPR005302">
    <property type="entry name" value="MoCF_Sase_C"/>
</dbReference>
<feature type="domain" description="MOSC" evidence="1">
    <location>
        <begin position="39"/>
        <end position="197"/>
    </location>
</feature>
<dbReference type="Proteomes" id="UP000460221">
    <property type="component" value="Unassembled WGS sequence"/>
</dbReference>
<dbReference type="GO" id="GO:0030170">
    <property type="term" value="F:pyridoxal phosphate binding"/>
    <property type="evidence" value="ECO:0007669"/>
    <property type="project" value="InterPro"/>
</dbReference>
<keyword evidence="3" id="KW-1185">Reference proteome</keyword>